<evidence type="ECO:0000313" key="2">
    <source>
        <dbReference type="Proteomes" id="UP001162164"/>
    </source>
</evidence>
<dbReference type="EMBL" id="JAPWTJ010001300">
    <property type="protein sequence ID" value="KAJ8972786.1"/>
    <property type="molecule type" value="Genomic_DNA"/>
</dbReference>
<sequence length="61" mass="6816">MTRDIDVDASGLASLSWLVPKLESWVIGNLRYSALPVLEKCIRDAFEYAIEKTDCVSLVVD</sequence>
<reference evidence="1" key="1">
    <citation type="journal article" date="2023" name="Insect Mol. Biol.">
        <title>Genome sequencing provides insights into the evolution of gene families encoding plant cell wall-degrading enzymes in longhorned beetles.</title>
        <authorList>
            <person name="Shin N.R."/>
            <person name="Okamura Y."/>
            <person name="Kirsch R."/>
            <person name="Pauchet Y."/>
        </authorList>
    </citation>
    <scope>NUCLEOTIDE SEQUENCE</scope>
    <source>
        <strain evidence="1">MMC_N1</strain>
    </source>
</reference>
<keyword evidence="2" id="KW-1185">Reference proteome</keyword>
<gene>
    <name evidence="1" type="ORF">NQ317_004469</name>
</gene>
<protein>
    <submittedName>
        <fullName evidence="1">Uncharacterized protein</fullName>
    </submittedName>
</protein>
<proteinExistence type="predicted"/>
<evidence type="ECO:0000313" key="1">
    <source>
        <dbReference type="EMBL" id="KAJ8972786.1"/>
    </source>
</evidence>
<organism evidence="1 2">
    <name type="scientific">Molorchus minor</name>
    <dbReference type="NCBI Taxonomy" id="1323400"/>
    <lineage>
        <taxon>Eukaryota</taxon>
        <taxon>Metazoa</taxon>
        <taxon>Ecdysozoa</taxon>
        <taxon>Arthropoda</taxon>
        <taxon>Hexapoda</taxon>
        <taxon>Insecta</taxon>
        <taxon>Pterygota</taxon>
        <taxon>Neoptera</taxon>
        <taxon>Endopterygota</taxon>
        <taxon>Coleoptera</taxon>
        <taxon>Polyphaga</taxon>
        <taxon>Cucujiformia</taxon>
        <taxon>Chrysomeloidea</taxon>
        <taxon>Cerambycidae</taxon>
        <taxon>Lamiinae</taxon>
        <taxon>Monochamini</taxon>
        <taxon>Molorchus</taxon>
    </lineage>
</organism>
<accession>A0ABQ9J3W0</accession>
<dbReference type="Proteomes" id="UP001162164">
    <property type="component" value="Unassembled WGS sequence"/>
</dbReference>
<comment type="caution">
    <text evidence="1">The sequence shown here is derived from an EMBL/GenBank/DDBJ whole genome shotgun (WGS) entry which is preliminary data.</text>
</comment>
<name>A0ABQ9J3W0_9CUCU</name>